<evidence type="ECO:0000256" key="1">
    <source>
        <dbReference type="ARBA" id="ARBA00004127"/>
    </source>
</evidence>
<name>A0AAW7ZHT5_9FIRM</name>
<evidence type="ECO:0000256" key="2">
    <source>
        <dbReference type="ARBA" id="ARBA00022692"/>
    </source>
</evidence>
<evidence type="ECO:0000313" key="7">
    <source>
        <dbReference type="Proteomes" id="UP001172911"/>
    </source>
</evidence>
<evidence type="ECO:0000256" key="4">
    <source>
        <dbReference type="ARBA" id="ARBA00023136"/>
    </source>
</evidence>
<comment type="subcellular location">
    <subcellularLocation>
        <location evidence="1">Endomembrane system</location>
        <topology evidence="1">Multi-pass membrane protein</topology>
    </subcellularLocation>
</comment>
<keyword evidence="4 5" id="KW-0472">Membrane</keyword>
<proteinExistence type="predicted"/>
<feature type="transmembrane region" description="Helical" evidence="5">
    <location>
        <begin position="31"/>
        <end position="51"/>
    </location>
</feature>
<feature type="transmembrane region" description="Helical" evidence="5">
    <location>
        <begin position="112"/>
        <end position="136"/>
    </location>
</feature>
<dbReference type="Pfam" id="PF04191">
    <property type="entry name" value="PEMT"/>
    <property type="match status" value="1"/>
</dbReference>
<dbReference type="InterPro" id="IPR007318">
    <property type="entry name" value="Phopholipid_MeTrfase"/>
</dbReference>
<reference evidence="6" key="1">
    <citation type="journal article" date="2023" name="J. Hazard. Mater.">
        <title>Anaerobic biodegradation of pyrene and benzo[a]pyrene by a new sulfate-reducing Desulforamulus aquiferis strain DSA.</title>
        <authorList>
            <person name="Zhang Z."/>
            <person name="Sun J."/>
            <person name="Gong X."/>
            <person name="Wang C."/>
            <person name="Wang H."/>
        </authorList>
    </citation>
    <scope>NUCLEOTIDE SEQUENCE</scope>
    <source>
        <strain evidence="6">DSA</strain>
    </source>
</reference>
<protein>
    <submittedName>
        <fullName evidence="6">Isoprenylcysteine carboxylmethyltransferase family protein</fullName>
    </submittedName>
</protein>
<keyword evidence="2 5" id="KW-0812">Transmembrane</keyword>
<evidence type="ECO:0000256" key="5">
    <source>
        <dbReference type="SAM" id="Phobius"/>
    </source>
</evidence>
<organism evidence="6 7">
    <name type="scientific">Desulforamulus aquiferis</name>
    <dbReference type="NCBI Taxonomy" id="1397668"/>
    <lineage>
        <taxon>Bacteria</taxon>
        <taxon>Bacillati</taxon>
        <taxon>Bacillota</taxon>
        <taxon>Clostridia</taxon>
        <taxon>Eubacteriales</taxon>
        <taxon>Peptococcaceae</taxon>
        <taxon>Desulforamulus</taxon>
    </lineage>
</organism>
<sequence length="167" mass="19511">MFLSLFLVCLIIRTGYELLKKSGKVNTGSMIFFAIIFVVMFILWMSWFNMCPQDPIQIILPDVLRWISFSLTMIGFGLALGTVYQLRGLENINHLVTTGLFLKFRHPMYTGFILWIIGWAVYHSAIISLVAGLFGIGNILYWRQLEEDELESRYGEVYREYRKGTWF</sequence>
<dbReference type="AlphaFoldDB" id="A0AAW7ZHT5"/>
<dbReference type="GO" id="GO:0012505">
    <property type="term" value="C:endomembrane system"/>
    <property type="evidence" value="ECO:0007669"/>
    <property type="project" value="UniProtKB-SubCell"/>
</dbReference>
<keyword evidence="3 5" id="KW-1133">Transmembrane helix</keyword>
<reference evidence="6" key="2">
    <citation type="submission" date="2023-03" db="EMBL/GenBank/DDBJ databases">
        <authorList>
            <person name="Zhang Z."/>
        </authorList>
    </citation>
    <scope>NUCLEOTIDE SEQUENCE</scope>
    <source>
        <strain evidence="6">DSA</strain>
    </source>
</reference>
<keyword evidence="7" id="KW-1185">Reference proteome</keyword>
<gene>
    <name evidence="6" type="ORF">P6N53_16365</name>
</gene>
<feature type="transmembrane region" description="Helical" evidence="5">
    <location>
        <begin position="63"/>
        <end position="84"/>
    </location>
</feature>
<comment type="caution">
    <text evidence="6">The sequence shown here is derived from an EMBL/GenBank/DDBJ whole genome shotgun (WGS) entry which is preliminary data.</text>
</comment>
<evidence type="ECO:0000313" key="6">
    <source>
        <dbReference type="EMBL" id="MDO7788800.1"/>
    </source>
</evidence>
<dbReference type="EMBL" id="JARPTC010000025">
    <property type="protein sequence ID" value="MDO7788800.1"/>
    <property type="molecule type" value="Genomic_DNA"/>
</dbReference>
<evidence type="ECO:0000256" key="3">
    <source>
        <dbReference type="ARBA" id="ARBA00022989"/>
    </source>
</evidence>
<dbReference type="Gene3D" id="1.20.120.1630">
    <property type="match status" value="1"/>
</dbReference>
<dbReference type="Proteomes" id="UP001172911">
    <property type="component" value="Unassembled WGS sequence"/>
</dbReference>
<accession>A0AAW7ZHT5</accession>